<keyword evidence="1" id="KW-0472">Membrane</keyword>
<dbReference type="EMBL" id="JAIMFO010000005">
    <property type="protein sequence ID" value="MBY4797512.1"/>
    <property type="molecule type" value="Genomic_DNA"/>
</dbReference>
<evidence type="ECO:0000313" key="2">
    <source>
        <dbReference type="EMBL" id="MBY4797512.1"/>
    </source>
</evidence>
<keyword evidence="3" id="KW-1185">Reference proteome</keyword>
<accession>A0ABS7MJS2</accession>
<organism evidence="2 3">
    <name type="scientific">Collinsella ureilytica</name>
    <dbReference type="NCBI Taxonomy" id="2869515"/>
    <lineage>
        <taxon>Bacteria</taxon>
        <taxon>Bacillati</taxon>
        <taxon>Actinomycetota</taxon>
        <taxon>Coriobacteriia</taxon>
        <taxon>Coriobacteriales</taxon>
        <taxon>Coriobacteriaceae</taxon>
        <taxon>Collinsella</taxon>
    </lineage>
</organism>
<reference evidence="2 3" key="1">
    <citation type="submission" date="2021-08" db="EMBL/GenBank/DDBJ databases">
        <title>Collinsella faecalis sp. nov. isolated from swine faeces.</title>
        <authorList>
            <person name="Oh B.S."/>
            <person name="Lee J.H."/>
        </authorList>
    </citation>
    <scope>NUCLEOTIDE SEQUENCE [LARGE SCALE GENOMIC DNA]</scope>
    <source>
        <strain evidence="2 3">AGMB00827</strain>
    </source>
</reference>
<dbReference type="RefSeq" id="WP_222199226.1">
    <property type="nucleotide sequence ID" value="NZ_JAIMFO010000005.1"/>
</dbReference>
<keyword evidence="1" id="KW-0812">Transmembrane</keyword>
<evidence type="ECO:0000313" key="3">
    <source>
        <dbReference type="Proteomes" id="UP000700908"/>
    </source>
</evidence>
<proteinExistence type="predicted"/>
<comment type="caution">
    <text evidence="2">The sequence shown here is derived from an EMBL/GenBank/DDBJ whole genome shotgun (WGS) entry which is preliminary data.</text>
</comment>
<feature type="transmembrane region" description="Helical" evidence="1">
    <location>
        <begin position="12"/>
        <end position="36"/>
    </location>
</feature>
<evidence type="ECO:0000256" key="1">
    <source>
        <dbReference type="SAM" id="Phobius"/>
    </source>
</evidence>
<feature type="transmembrane region" description="Helical" evidence="1">
    <location>
        <begin position="48"/>
        <end position="69"/>
    </location>
</feature>
<protein>
    <submittedName>
        <fullName evidence="2">Uncharacterized protein</fullName>
    </submittedName>
</protein>
<sequence>MHNTEMWAQLFFTHSFMFVLAKTVLDFFLAGLWGVFVLACSTLLENRVILLVSSYVLATIVSYLSNYVFSIMALEGCCIDIASLLRATGDLMSVTQ</sequence>
<name>A0ABS7MJS2_9ACTN</name>
<gene>
    <name evidence="2" type="ORF">K6V98_03960</name>
</gene>
<dbReference type="Proteomes" id="UP000700908">
    <property type="component" value="Unassembled WGS sequence"/>
</dbReference>
<keyword evidence="1" id="KW-1133">Transmembrane helix</keyword>